<dbReference type="InterPro" id="IPR003593">
    <property type="entry name" value="AAA+_ATPase"/>
</dbReference>
<evidence type="ECO:0000256" key="8">
    <source>
        <dbReference type="ARBA" id="ARBA00023136"/>
    </source>
</evidence>
<dbReference type="RefSeq" id="WP_209649499.1">
    <property type="nucleotide sequence ID" value="NZ_JAGGLL010000011.1"/>
</dbReference>
<dbReference type="SMART" id="SM00382">
    <property type="entry name" value="AAA"/>
    <property type="match status" value="1"/>
</dbReference>
<organism evidence="14 15">
    <name type="scientific">Clostridium punense</name>
    <dbReference type="NCBI Taxonomy" id="1054297"/>
    <lineage>
        <taxon>Bacteria</taxon>
        <taxon>Bacillati</taxon>
        <taxon>Bacillota</taxon>
        <taxon>Clostridia</taxon>
        <taxon>Eubacteriales</taxon>
        <taxon>Clostridiaceae</taxon>
        <taxon>Clostridium</taxon>
    </lineage>
</organism>
<keyword evidence="5" id="KW-0067">ATP-binding</keyword>
<keyword evidence="4" id="KW-0788">Thiol protease</keyword>
<keyword evidence="4" id="KW-0645">Protease</keyword>
<evidence type="ECO:0000313" key="14">
    <source>
        <dbReference type="EMBL" id="MBP2021967.1"/>
    </source>
</evidence>
<keyword evidence="9" id="KW-0080">Bacteriocin transport</keyword>
<dbReference type="InterPro" id="IPR003439">
    <property type="entry name" value="ABC_transporter-like_ATP-bd"/>
</dbReference>
<feature type="transmembrane region" description="Helical" evidence="10">
    <location>
        <begin position="278"/>
        <end position="296"/>
    </location>
</feature>
<feature type="domain" description="Peptidase C39" evidence="13">
    <location>
        <begin position="13"/>
        <end position="132"/>
    </location>
</feature>
<dbReference type="Pfam" id="PF00005">
    <property type="entry name" value="ABC_tran"/>
    <property type="match status" value="1"/>
</dbReference>
<comment type="subcellular location">
    <subcellularLocation>
        <location evidence="1">Cell membrane</location>
        <topology evidence="1">Multi-pass membrane protein</topology>
    </subcellularLocation>
</comment>
<evidence type="ECO:0000256" key="9">
    <source>
        <dbReference type="ARBA" id="ARBA00043264"/>
    </source>
</evidence>
<dbReference type="InterPro" id="IPR005074">
    <property type="entry name" value="Peptidase_C39"/>
</dbReference>
<dbReference type="PANTHER" id="PTHR24221">
    <property type="entry name" value="ATP-BINDING CASSETTE SUB-FAMILY B"/>
    <property type="match status" value="1"/>
</dbReference>
<feature type="transmembrane region" description="Helical" evidence="10">
    <location>
        <begin position="203"/>
        <end position="220"/>
    </location>
</feature>
<dbReference type="Gene3D" id="1.20.1560.10">
    <property type="entry name" value="ABC transporter type 1, transmembrane domain"/>
    <property type="match status" value="1"/>
</dbReference>
<evidence type="ECO:0000259" key="11">
    <source>
        <dbReference type="PROSITE" id="PS50893"/>
    </source>
</evidence>
<feature type="transmembrane region" description="Helical" evidence="10">
    <location>
        <begin position="385"/>
        <end position="410"/>
    </location>
</feature>
<keyword evidence="15" id="KW-1185">Reference proteome</keyword>
<dbReference type="EMBL" id="JAGGLL010000011">
    <property type="protein sequence ID" value="MBP2021967.1"/>
    <property type="molecule type" value="Genomic_DNA"/>
</dbReference>
<dbReference type="Gene3D" id="3.90.70.10">
    <property type="entry name" value="Cysteine proteinases"/>
    <property type="match status" value="1"/>
</dbReference>
<dbReference type="PROSITE" id="PS00211">
    <property type="entry name" value="ABC_TRANSPORTER_1"/>
    <property type="match status" value="1"/>
</dbReference>
<protein>
    <submittedName>
        <fullName evidence="14">ABC-type bacteriocin/lantibiotic exporter with double-glycine peptidase domain</fullName>
    </submittedName>
</protein>
<evidence type="ECO:0000256" key="2">
    <source>
        <dbReference type="ARBA" id="ARBA00022692"/>
    </source>
</evidence>
<accession>A0ABS4K2F5</accession>
<evidence type="ECO:0000256" key="4">
    <source>
        <dbReference type="ARBA" id="ARBA00022807"/>
    </source>
</evidence>
<evidence type="ECO:0000256" key="5">
    <source>
        <dbReference type="ARBA" id="ARBA00022840"/>
    </source>
</evidence>
<evidence type="ECO:0000256" key="10">
    <source>
        <dbReference type="SAM" id="Phobius"/>
    </source>
</evidence>
<keyword evidence="7 10" id="KW-1133">Transmembrane helix</keyword>
<evidence type="ECO:0000256" key="1">
    <source>
        <dbReference type="ARBA" id="ARBA00004651"/>
    </source>
</evidence>
<dbReference type="Gene3D" id="3.40.50.300">
    <property type="entry name" value="P-loop containing nucleotide triphosphate hydrolases"/>
    <property type="match status" value="1"/>
</dbReference>
<evidence type="ECO:0000259" key="12">
    <source>
        <dbReference type="PROSITE" id="PS50929"/>
    </source>
</evidence>
<comment type="caution">
    <text evidence="14">The sequence shown here is derived from an EMBL/GenBank/DDBJ whole genome shotgun (WGS) entry which is preliminary data.</text>
</comment>
<dbReference type="CDD" id="cd18555">
    <property type="entry name" value="ABC_6TM_T1SS_like"/>
    <property type="match status" value="1"/>
</dbReference>
<evidence type="ECO:0000256" key="6">
    <source>
        <dbReference type="ARBA" id="ARBA00022927"/>
    </source>
</evidence>
<dbReference type="Pfam" id="PF03412">
    <property type="entry name" value="Peptidase_C39"/>
    <property type="match status" value="1"/>
</dbReference>
<name>A0ABS4K2F5_9CLOT</name>
<keyword evidence="8 10" id="KW-0472">Membrane</keyword>
<reference evidence="14 15" key="1">
    <citation type="submission" date="2021-03" db="EMBL/GenBank/DDBJ databases">
        <title>Genomic Encyclopedia of Type Strains, Phase IV (KMG-IV): sequencing the most valuable type-strain genomes for metagenomic binning, comparative biology and taxonomic classification.</title>
        <authorList>
            <person name="Goeker M."/>
        </authorList>
    </citation>
    <scope>NUCLEOTIDE SEQUENCE [LARGE SCALE GENOMIC DNA]</scope>
    <source>
        <strain evidence="14 15">DSM 28650</strain>
    </source>
</reference>
<dbReference type="InterPro" id="IPR039421">
    <property type="entry name" value="Type_1_exporter"/>
</dbReference>
<keyword evidence="4" id="KW-0378">Hydrolase</keyword>
<feature type="transmembrane region" description="Helical" evidence="10">
    <location>
        <begin position="416"/>
        <end position="440"/>
    </location>
</feature>
<keyword evidence="6" id="KW-0813">Transport</keyword>
<evidence type="ECO:0000256" key="3">
    <source>
        <dbReference type="ARBA" id="ARBA00022741"/>
    </source>
</evidence>
<dbReference type="PROSITE" id="PS50893">
    <property type="entry name" value="ABC_TRANSPORTER_2"/>
    <property type="match status" value="1"/>
</dbReference>
<dbReference type="InterPro" id="IPR011527">
    <property type="entry name" value="ABC1_TM_dom"/>
</dbReference>
<feature type="transmembrane region" description="Helical" evidence="10">
    <location>
        <begin position="165"/>
        <end position="183"/>
    </location>
</feature>
<feature type="domain" description="ABC transporter" evidence="11">
    <location>
        <begin position="477"/>
        <end position="710"/>
    </location>
</feature>
<keyword evidence="6" id="KW-0653">Protein transport</keyword>
<dbReference type="Proteomes" id="UP001519308">
    <property type="component" value="Unassembled WGS sequence"/>
</dbReference>
<dbReference type="InterPro" id="IPR036640">
    <property type="entry name" value="ABC1_TM_sf"/>
</dbReference>
<dbReference type="PROSITE" id="PS50929">
    <property type="entry name" value="ABC_TM1F"/>
    <property type="match status" value="1"/>
</dbReference>
<dbReference type="PROSITE" id="PS50990">
    <property type="entry name" value="PEPTIDASE_C39"/>
    <property type="match status" value="1"/>
</dbReference>
<gene>
    <name evidence="14" type="ORF">J2Z44_001763</name>
</gene>
<evidence type="ECO:0000256" key="7">
    <source>
        <dbReference type="ARBA" id="ARBA00022989"/>
    </source>
</evidence>
<dbReference type="InterPro" id="IPR017871">
    <property type="entry name" value="ABC_transporter-like_CS"/>
</dbReference>
<evidence type="ECO:0000313" key="15">
    <source>
        <dbReference type="Proteomes" id="UP001519308"/>
    </source>
</evidence>
<dbReference type="SUPFAM" id="SSF52540">
    <property type="entry name" value="P-loop containing nucleoside triphosphate hydrolases"/>
    <property type="match status" value="1"/>
</dbReference>
<dbReference type="SUPFAM" id="SSF90123">
    <property type="entry name" value="ABC transporter transmembrane region"/>
    <property type="match status" value="1"/>
</dbReference>
<feature type="domain" description="ABC transmembrane type-1" evidence="12">
    <location>
        <begin position="165"/>
        <end position="445"/>
    </location>
</feature>
<evidence type="ECO:0000259" key="13">
    <source>
        <dbReference type="PROSITE" id="PS50990"/>
    </source>
</evidence>
<sequence>MKGKVRKVPYVPQLIQTECGFCCVAMLLKYYKDNRSLSQLREYVDVGRDGLSLKQLINLLNRLGFEAKAYKSNIDGLKTIKMPAIIHWEGRHFVVLERIDSNSAVIVDPAIGRRKIGLDELEEKFTTYSLVASPTDKFVPEKSKGSIWFHYLYLMLNDKKLLSQILLYSILTYLITLCFPIMIQSVIDGISTQDFSYVFSLKKNFIITSAFITYGLLLFTSGKKQVEFKILIYNTLCKDIFKHLLKLPYKFFENRSIGDIIFRIESLGIIRNLYSEKLISFFIDCGSILIILAYMFSKSIVLAVAAIVLSVGAAIIMYGANKKILENNHYEIIESSKLQTLQIEMLSSIQIIKSSGIEDDIYNKWGNQFDSTIAKTKMREKYQNIYVTLTTLIKTIAPFAIMFIGVGVYASGDITLGTLISFYTMATMFFSIAVGIFVSINDFSLVSQYLERIKDITDQSVEQEIENNNKLAVGGNIELKNVSFSFTKHSQEVLKNINMKIESGQKIAIVGKSGSGKSTLGKMLIGLYMPKSGEIYYDGKSIKNIGLKNLRRKIGIIPQEIIIFNKDIYENIKMNRDFVDFDMVKRAAEICQINEEIEDMPMGYNTLISNMGSNLSGGQRQRMALARAIVHNPKIIIMDEATSSLDAINEYKISKYFENNECTRIIIAHRLSTIINSDKIFVMDKGEIVEQGTHEELIKLNGKYSELYNYHIEEESVAVAT</sequence>
<keyword evidence="3" id="KW-0547">Nucleotide-binding</keyword>
<dbReference type="PANTHER" id="PTHR24221:SF654">
    <property type="entry name" value="ATP-BINDING CASSETTE SUB-FAMILY B MEMBER 6"/>
    <property type="match status" value="1"/>
</dbReference>
<dbReference type="InterPro" id="IPR027417">
    <property type="entry name" value="P-loop_NTPase"/>
</dbReference>
<feature type="transmembrane region" description="Helical" evidence="10">
    <location>
        <begin position="302"/>
        <end position="320"/>
    </location>
</feature>
<keyword evidence="2 10" id="KW-0812">Transmembrane</keyword>
<dbReference type="Pfam" id="PF00664">
    <property type="entry name" value="ABC_membrane"/>
    <property type="match status" value="1"/>
</dbReference>
<proteinExistence type="predicted"/>